<gene>
    <name evidence="7" type="primary">moaB</name>
    <name evidence="7" type="ORF">L497_0695</name>
</gene>
<evidence type="ECO:0000256" key="2">
    <source>
        <dbReference type="ARBA" id="ARBA00006112"/>
    </source>
</evidence>
<accession>A0A158M3Y7</accession>
<feature type="domain" description="MoaB/Mog" evidence="6">
    <location>
        <begin position="12"/>
        <end position="156"/>
    </location>
</feature>
<evidence type="ECO:0000313" key="7">
    <source>
        <dbReference type="EMBL" id="KAK90794.1"/>
    </source>
</evidence>
<evidence type="ECO:0000256" key="3">
    <source>
        <dbReference type="ARBA" id="ARBA00015262"/>
    </source>
</evidence>
<dbReference type="InterPro" id="IPR036425">
    <property type="entry name" value="MoaB/Mog-like_dom_sf"/>
</dbReference>
<dbReference type="Pfam" id="PF00994">
    <property type="entry name" value="MoCF_biosynth"/>
    <property type="match status" value="1"/>
</dbReference>
<dbReference type="RefSeq" id="WP_005013142.1">
    <property type="nucleotide sequence ID" value="NZ_JFZZ01000070.1"/>
</dbReference>
<dbReference type="InterPro" id="IPR013484">
    <property type="entry name" value="MoaB_proteobac"/>
</dbReference>
<dbReference type="SUPFAM" id="SSF53218">
    <property type="entry name" value="Molybdenum cofactor biosynthesis proteins"/>
    <property type="match status" value="1"/>
</dbReference>
<dbReference type="PANTHER" id="PTHR43232:SF2">
    <property type="entry name" value="MOLYBDENUM COFACTOR BIOSYNTHESIS PROTEIN B"/>
    <property type="match status" value="1"/>
</dbReference>
<dbReference type="CDD" id="cd00886">
    <property type="entry name" value="MogA_MoaB"/>
    <property type="match status" value="1"/>
</dbReference>
<reference evidence="7 8" key="1">
    <citation type="submission" date="2014-03" db="EMBL/GenBank/DDBJ databases">
        <title>Genome sequence of Bordetella holmseii.</title>
        <authorList>
            <person name="Harvill E."/>
            <person name="Goodfield L.L."/>
            <person name="Ivanov Y."/>
            <person name="Meyer J.A."/>
            <person name="Newth C."/>
            <person name="Cassiday P."/>
            <person name="Tondella M.L."/>
            <person name="Liao P."/>
            <person name="Zimmerman J."/>
            <person name="Meert K."/>
            <person name="Wessel D."/>
            <person name="Berger J."/>
            <person name="Dean J.M."/>
            <person name="Holubkov R."/>
            <person name="Burr J."/>
            <person name="Liu T."/>
            <person name="Brinkac L.M."/>
            <person name="Sanka R."/>
            <person name="Kim M."/>
            <person name="Losada L."/>
        </authorList>
    </citation>
    <scope>NUCLEOTIDE SEQUENCE [LARGE SCALE GENOMIC DNA]</scope>
    <source>
        <strain evidence="7 8">CDC-H585-BH</strain>
    </source>
</reference>
<organism evidence="7 8">
    <name type="scientific">Bordetella holmesii CDC-H585-BH</name>
    <dbReference type="NCBI Taxonomy" id="1331206"/>
    <lineage>
        <taxon>Bacteria</taxon>
        <taxon>Pseudomonadati</taxon>
        <taxon>Pseudomonadota</taxon>
        <taxon>Betaproteobacteria</taxon>
        <taxon>Burkholderiales</taxon>
        <taxon>Alcaligenaceae</taxon>
        <taxon>Bordetella</taxon>
    </lineage>
</organism>
<dbReference type="GO" id="GO:0006777">
    <property type="term" value="P:Mo-molybdopterin cofactor biosynthetic process"/>
    <property type="evidence" value="ECO:0007669"/>
    <property type="project" value="UniProtKB-UniRule"/>
</dbReference>
<dbReference type="SMART" id="SM00852">
    <property type="entry name" value="MoCF_biosynth"/>
    <property type="match status" value="1"/>
</dbReference>
<comment type="similarity">
    <text evidence="2 5">Belongs to the MoaB/Mog family.</text>
</comment>
<dbReference type="InterPro" id="IPR001453">
    <property type="entry name" value="MoaB/Mog_dom"/>
</dbReference>
<protein>
    <recommendedName>
        <fullName evidence="3 5">Molybdenum cofactor biosynthesis protein B</fullName>
    </recommendedName>
</protein>
<dbReference type="Proteomes" id="UP000026682">
    <property type="component" value="Unassembled WGS sequence"/>
</dbReference>
<comment type="pathway">
    <text evidence="1 5">Cofactor biosynthesis; molybdopterin biosynthesis.</text>
</comment>
<evidence type="ECO:0000256" key="5">
    <source>
        <dbReference type="PIRNR" id="PIRNR006443"/>
    </source>
</evidence>
<evidence type="ECO:0000259" key="6">
    <source>
        <dbReference type="SMART" id="SM00852"/>
    </source>
</evidence>
<evidence type="ECO:0000256" key="1">
    <source>
        <dbReference type="ARBA" id="ARBA00005046"/>
    </source>
</evidence>
<dbReference type="UniPathway" id="UPA00344"/>
<name>A0A158M3Y7_9BORD</name>
<dbReference type="GeneID" id="93120467"/>
<dbReference type="InterPro" id="IPR012245">
    <property type="entry name" value="MoaB"/>
</dbReference>
<dbReference type="PANTHER" id="PTHR43232">
    <property type="entry name" value="MOLYBDENUM COFACTOR BIOSYNTHESIS PROTEIN B"/>
    <property type="match status" value="1"/>
</dbReference>
<dbReference type="PIRSF" id="PIRSF006443">
    <property type="entry name" value="MoaB"/>
    <property type="match status" value="1"/>
</dbReference>
<dbReference type="PATRIC" id="fig|1331206.3.peg.1897"/>
<evidence type="ECO:0000313" key="8">
    <source>
        <dbReference type="Proteomes" id="UP000026682"/>
    </source>
</evidence>
<dbReference type="NCBIfam" id="TIGR00177">
    <property type="entry name" value="molyb_syn"/>
    <property type="match status" value="1"/>
</dbReference>
<dbReference type="GO" id="GO:0005829">
    <property type="term" value="C:cytosol"/>
    <property type="evidence" value="ECO:0007669"/>
    <property type="project" value="TreeGrafter"/>
</dbReference>
<evidence type="ECO:0000256" key="4">
    <source>
        <dbReference type="ARBA" id="ARBA00023150"/>
    </source>
</evidence>
<dbReference type="STRING" id="35814.BBB42_06780"/>
<dbReference type="EMBL" id="JFZZ01000070">
    <property type="protein sequence ID" value="KAK90794.1"/>
    <property type="molecule type" value="Genomic_DNA"/>
</dbReference>
<sequence>MTTENTVSLACAVLTVSDTRSAGDDTSGNLLAHNLAHAGHMCVRREIVRDDVYLIRRVMSDWIADPQVQVILTTGGTGFSHRDSVPEAVRPLFDKEIDGFGELFRQVSYEEIGSSTIQSRALAGYANNTVIFCMPGSNGACQTAWSRIIAEQLDSRHKPCNFATHLARREAS</sequence>
<dbReference type="InterPro" id="IPR008284">
    <property type="entry name" value="MoCF_biosynth_CS"/>
</dbReference>
<dbReference type="PROSITE" id="PS01078">
    <property type="entry name" value="MOCF_BIOSYNTHESIS_1"/>
    <property type="match status" value="1"/>
</dbReference>
<dbReference type="AlphaFoldDB" id="A0A158M3Y7"/>
<proteinExistence type="inferred from homology"/>
<dbReference type="NCBIfam" id="TIGR02667">
    <property type="entry name" value="moaB_proteo"/>
    <property type="match status" value="1"/>
</dbReference>
<comment type="function">
    <text evidence="5">May be involved in the biosynthesis of molybdopterin.</text>
</comment>
<dbReference type="Gene3D" id="3.40.980.10">
    <property type="entry name" value="MoaB/Mog-like domain"/>
    <property type="match status" value="1"/>
</dbReference>
<keyword evidence="4 5" id="KW-0501">Molybdenum cofactor biosynthesis</keyword>
<comment type="caution">
    <text evidence="7">The sequence shown here is derived from an EMBL/GenBank/DDBJ whole genome shotgun (WGS) entry which is preliminary data.</text>
</comment>